<evidence type="ECO:0000256" key="1">
    <source>
        <dbReference type="ARBA" id="ARBA00022670"/>
    </source>
</evidence>
<evidence type="ECO:0000313" key="8">
    <source>
        <dbReference type="EMBL" id="RDK89256.1"/>
    </source>
</evidence>
<reference evidence="8 9" key="1">
    <citation type="submission" date="2018-07" db="EMBL/GenBank/DDBJ databases">
        <title>Genomic Encyclopedia of Type Strains, Phase IV (KMG-IV): sequencing the most valuable type-strain genomes for metagenomic binning, comparative biology and taxonomic classification.</title>
        <authorList>
            <person name="Goeker M."/>
        </authorList>
    </citation>
    <scope>NUCLEOTIDE SEQUENCE [LARGE SCALE GENOMIC DNA]</scope>
    <source>
        <strain evidence="8 9">DSM 101478</strain>
    </source>
</reference>
<keyword evidence="2" id="KW-0479">Metal-binding</keyword>
<comment type="similarity">
    <text evidence="6">Belongs to the UPF0758 family.</text>
</comment>
<keyword evidence="5" id="KW-0482">Metalloprotease</keyword>
<keyword evidence="9" id="KW-1185">Reference proteome</keyword>
<sequence length="231" mass="25051">MKQKTSFSIKNWNEDDRPREKLLSKGRAALSDSELIAILIGSGSREESAVALSKRMLGSVGNKLDKLGKLSIKELMAFKGIGEAKAVSIAAAMELGKRRGAEEGVKLNKITSSKSVFKLLQPLLGELTHEEFWILYLNNSNKILQKLQLSKGGITGTLVDVRIVYKTALQLGAVGIILVHNHPSGTLVPSGSDKNVTRKLKVAGESLDIKVLDHVIITEKAYFSFADAGIL</sequence>
<accession>A0A370QLL6</accession>
<dbReference type="PANTHER" id="PTHR30471">
    <property type="entry name" value="DNA REPAIR PROTEIN RADC"/>
    <property type="match status" value="1"/>
</dbReference>
<evidence type="ECO:0000256" key="6">
    <source>
        <dbReference type="RuleBase" id="RU003797"/>
    </source>
</evidence>
<evidence type="ECO:0000256" key="4">
    <source>
        <dbReference type="ARBA" id="ARBA00022833"/>
    </source>
</evidence>
<proteinExistence type="inferred from homology"/>
<evidence type="ECO:0000256" key="3">
    <source>
        <dbReference type="ARBA" id="ARBA00022801"/>
    </source>
</evidence>
<evidence type="ECO:0000256" key="5">
    <source>
        <dbReference type="ARBA" id="ARBA00023049"/>
    </source>
</evidence>
<dbReference type="PROSITE" id="PS50249">
    <property type="entry name" value="MPN"/>
    <property type="match status" value="1"/>
</dbReference>
<dbReference type="Proteomes" id="UP000255317">
    <property type="component" value="Unassembled WGS sequence"/>
</dbReference>
<dbReference type="AlphaFoldDB" id="A0A370QLL6"/>
<keyword evidence="1" id="KW-0645">Protease</keyword>
<keyword evidence="3" id="KW-0378">Hydrolase</keyword>
<dbReference type="InterPro" id="IPR025657">
    <property type="entry name" value="RadC_JAB"/>
</dbReference>
<dbReference type="InterPro" id="IPR046778">
    <property type="entry name" value="UPF0758_N"/>
</dbReference>
<name>A0A370QLL6_9FLAO</name>
<dbReference type="InterPro" id="IPR001405">
    <property type="entry name" value="UPF0758"/>
</dbReference>
<dbReference type="PANTHER" id="PTHR30471:SF3">
    <property type="entry name" value="UPF0758 PROTEIN YEES-RELATED"/>
    <property type="match status" value="1"/>
</dbReference>
<evidence type="ECO:0000313" key="9">
    <source>
        <dbReference type="Proteomes" id="UP000255317"/>
    </source>
</evidence>
<evidence type="ECO:0000256" key="2">
    <source>
        <dbReference type="ARBA" id="ARBA00022723"/>
    </source>
</evidence>
<dbReference type="GO" id="GO:0006508">
    <property type="term" value="P:proteolysis"/>
    <property type="evidence" value="ECO:0007669"/>
    <property type="project" value="UniProtKB-KW"/>
</dbReference>
<dbReference type="Pfam" id="PF04002">
    <property type="entry name" value="RadC"/>
    <property type="match status" value="1"/>
</dbReference>
<keyword evidence="4" id="KW-0862">Zinc</keyword>
<dbReference type="NCBIfam" id="TIGR00608">
    <property type="entry name" value="radc"/>
    <property type="match status" value="1"/>
</dbReference>
<dbReference type="InterPro" id="IPR037518">
    <property type="entry name" value="MPN"/>
</dbReference>
<gene>
    <name evidence="8" type="ORF">C8D94_1011142</name>
</gene>
<dbReference type="GO" id="GO:0046872">
    <property type="term" value="F:metal ion binding"/>
    <property type="evidence" value="ECO:0007669"/>
    <property type="project" value="UniProtKB-KW"/>
</dbReference>
<evidence type="ECO:0000259" key="7">
    <source>
        <dbReference type="PROSITE" id="PS50249"/>
    </source>
</evidence>
<comment type="caution">
    <text evidence="8">The sequence shown here is derived from an EMBL/GenBank/DDBJ whole genome shotgun (WGS) entry which is preliminary data.</text>
</comment>
<dbReference type="CDD" id="cd08071">
    <property type="entry name" value="MPN_DUF2466"/>
    <property type="match status" value="1"/>
</dbReference>
<dbReference type="NCBIfam" id="NF000642">
    <property type="entry name" value="PRK00024.1"/>
    <property type="match status" value="1"/>
</dbReference>
<dbReference type="EMBL" id="QRAO01000001">
    <property type="protein sequence ID" value="RDK89256.1"/>
    <property type="molecule type" value="Genomic_DNA"/>
</dbReference>
<organism evidence="8 9">
    <name type="scientific">Marinirhabdus gelatinilytica</name>
    <dbReference type="NCBI Taxonomy" id="1703343"/>
    <lineage>
        <taxon>Bacteria</taxon>
        <taxon>Pseudomonadati</taxon>
        <taxon>Bacteroidota</taxon>
        <taxon>Flavobacteriia</taxon>
        <taxon>Flavobacteriales</taxon>
        <taxon>Flavobacteriaceae</taxon>
    </lineage>
</organism>
<feature type="domain" description="MPN" evidence="7">
    <location>
        <begin position="109"/>
        <end position="231"/>
    </location>
</feature>
<dbReference type="PROSITE" id="PS01302">
    <property type="entry name" value="UPF0758"/>
    <property type="match status" value="1"/>
</dbReference>
<dbReference type="GO" id="GO:0008237">
    <property type="term" value="F:metallopeptidase activity"/>
    <property type="evidence" value="ECO:0007669"/>
    <property type="project" value="UniProtKB-KW"/>
</dbReference>
<protein>
    <submittedName>
        <fullName evidence="8">DNA repair protein RadC</fullName>
    </submittedName>
</protein>
<dbReference type="Pfam" id="PF20582">
    <property type="entry name" value="UPF0758_N"/>
    <property type="match status" value="1"/>
</dbReference>
<dbReference type="Gene3D" id="3.40.140.10">
    <property type="entry name" value="Cytidine Deaminase, domain 2"/>
    <property type="match status" value="1"/>
</dbReference>
<dbReference type="InterPro" id="IPR020891">
    <property type="entry name" value="UPF0758_CS"/>
</dbReference>